<proteinExistence type="predicted"/>
<dbReference type="OrthoDB" id="693178at2759"/>
<protein>
    <recommendedName>
        <fullName evidence="3">Non-haem dioxygenase N-terminal domain-containing protein</fullName>
    </recommendedName>
</protein>
<dbReference type="AlphaFoldDB" id="A0A6G1D7V5"/>
<name>A0A6G1D7V5_9ORYZ</name>
<dbReference type="Gene3D" id="2.60.120.330">
    <property type="entry name" value="B-lactam Antibiotic, Isopenicillin N Synthase, Chain"/>
    <property type="match status" value="1"/>
</dbReference>
<dbReference type="SUPFAM" id="SSF51197">
    <property type="entry name" value="Clavaminate synthase-like"/>
    <property type="match status" value="1"/>
</dbReference>
<keyword evidence="2" id="KW-1185">Reference proteome</keyword>
<dbReference type="Proteomes" id="UP000479710">
    <property type="component" value="Unassembled WGS sequence"/>
</dbReference>
<evidence type="ECO:0008006" key="3">
    <source>
        <dbReference type="Google" id="ProtNLM"/>
    </source>
</evidence>
<organism evidence="1 2">
    <name type="scientific">Oryza meyeriana var. granulata</name>
    <dbReference type="NCBI Taxonomy" id="110450"/>
    <lineage>
        <taxon>Eukaryota</taxon>
        <taxon>Viridiplantae</taxon>
        <taxon>Streptophyta</taxon>
        <taxon>Embryophyta</taxon>
        <taxon>Tracheophyta</taxon>
        <taxon>Spermatophyta</taxon>
        <taxon>Magnoliopsida</taxon>
        <taxon>Liliopsida</taxon>
        <taxon>Poales</taxon>
        <taxon>Poaceae</taxon>
        <taxon>BOP clade</taxon>
        <taxon>Oryzoideae</taxon>
        <taxon>Oryzeae</taxon>
        <taxon>Oryzinae</taxon>
        <taxon>Oryza</taxon>
        <taxon>Oryza meyeriana</taxon>
    </lineage>
</organism>
<evidence type="ECO:0000313" key="2">
    <source>
        <dbReference type="Proteomes" id="UP000479710"/>
    </source>
</evidence>
<gene>
    <name evidence="1" type="ORF">E2562_022257</name>
</gene>
<evidence type="ECO:0000313" key="1">
    <source>
        <dbReference type="EMBL" id="KAF0907853.1"/>
    </source>
</evidence>
<dbReference type="InterPro" id="IPR027443">
    <property type="entry name" value="IPNS-like_sf"/>
</dbReference>
<accession>A0A6G1D7V5</accession>
<dbReference type="EMBL" id="SPHZ02000007">
    <property type="protein sequence ID" value="KAF0907853.1"/>
    <property type="molecule type" value="Genomic_DNA"/>
</dbReference>
<sequence>MDSMLHLTPSHASLPNGFALPADDRLQPAINSAAVALPVIDLSGSRDEVCRAIVDAGKEFGFFQASAKQKHPFLTIRQLD</sequence>
<comment type="caution">
    <text evidence="1">The sequence shown here is derived from an EMBL/GenBank/DDBJ whole genome shotgun (WGS) entry which is preliminary data.</text>
</comment>
<reference evidence="1 2" key="1">
    <citation type="submission" date="2019-11" db="EMBL/GenBank/DDBJ databases">
        <title>Whole genome sequence of Oryza granulata.</title>
        <authorList>
            <person name="Li W."/>
        </authorList>
    </citation>
    <scope>NUCLEOTIDE SEQUENCE [LARGE SCALE GENOMIC DNA]</scope>
    <source>
        <strain evidence="2">cv. Menghai</strain>
        <tissue evidence="1">Leaf</tissue>
    </source>
</reference>